<dbReference type="AlphaFoldDB" id="A0A315XTA8"/>
<name>A0A315XTA8_RUMFL</name>
<protein>
    <submittedName>
        <fullName evidence="3">Putative zinc finger protein</fullName>
    </submittedName>
</protein>
<dbReference type="RefSeq" id="WP_109728039.1">
    <property type="nucleotide sequence ID" value="NZ_QGDI01000020.1"/>
</dbReference>
<keyword evidence="1" id="KW-0812">Transmembrane</keyword>
<feature type="domain" description="Putative zinc-finger" evidence="2">
    <location>
        <begin position="8"/>
        <end position="42"/>
    </location>
</feature>
<organism evidence="3 4">
    <name type="scientific">Ruminococcus flavefaciens</name>
    <dbReference type="NCBI Taxonomy" id="1265"/>
    <lineage>
        <taxon>Bacteria</taxon>
        <taxon>Bacillati</taxon>
        <taxon>Bacillota</taxon>
        <taxon>Clostridia</taxon>
        <taxon>Eubacteriales</taxon>
        <taxon>Oscillospiraceae</taxon>
        <taxon>Ruminococcus</taxon>
    </lineage>
</organism>
<reference evidence="3 4" key="1">
    <citation type="submission" date="2018-05" db="EMBL/GenBank/DDBJ databases">
        <title>The Hungate 1000. A catalogue of reference genomes from the rumen microbiome.</title>
        <authorList>
            <person name="Kelly W."/>
        </authorList>
    </citation>
    <scope>NUCLEOTIDE SEQUENCE [LARGE SCALE GENOMIC DNA]</scope>
    <source>
        <strain evidence="3 4">SAb67</strain>
    </source>
</reference>
<evidence type="ECO:0000313" key="4">
    <source>
        <dbReference type="Proteomes" id="UP000245720"/>
    </source>
</evidence>
<feature type="transmembrane region" description="Helical" evidence="1">
    <location>
        <begin position="77"/>
        <end position="97"/>
    </location>
</feature>
<evidence type="ECO:0000259" key="2">
    <source>
        <dbReference type="Pfam" id="PF13490"/>
    </source>
</evidence>
<evidence type="ECO:0000313" key="3">
    <source>
        <dbReference type="EMBL" id="PWJ09733.1"/>
    </source>
</evidence>
<dbReference type="Pfam" id="PF13490">
    <property type="entry name" value="zf-HC2"/>
    <property type="match status" value="1"/>
</dbReference>
<comment type="caution">
    <text evidence="3">The sequence shown here is derived from an EMBL/GenBank/DDBJ whole genome shotgun (WGS) entry which is preliminary data.</text>
</comment>
<evidence type="ECO:0000256" key="1">
    <source>
        <dbReference type="SAM" id="Phobius"/>
    </source>
</evidence>
<dbReference type="EMBL" id="QGDI01000020">
    <property type="protein sequence ID" value="PWJ09733.1"/>
    <property type="molecule type" value="Genomic_DNA"/>
</dbReference>
<keyword evidence="1" id="KW-1133">Transmembrane helix</keyword>
<dbReference type="OrthoDB" id="6194834at2"/>
<dbReference type="Proteomes" id="UP000245720">
    <property type="component" value="Unassembled WGS sequence"/>
</dbReference>
<gene>
    <name evidence="3" type="ORF">IE37_03382</name>
</gene>
<proteinExistence type="predicted"/>
<sequence>MNRKDIDCNVIIDLLPLYKEEICSEATRELVEEHLRSCEDCRQLCENMTLPEPEKKAVPDEAETFKKVGKKVKRGKFYRRALILIFAVFAALNVAWLKLKFFPYKEFSADMGEYNGDCYQVCEGGYYYNVVEPHYLSFFDGKLYIWKEIAGKEENVSVLTVIPRVTGDTKYAVAIKTDSEYMEIPVTDSIEFDPSGYKVHDNDEHAKKVLNDNREEIEELMEAAQKKWGEYLK</sequence>
<accession>A0A315XTA8</accession>
<keyword evidence="1" id="KW-0472">Membrane</keyword>
<dbReference type="InterPro" id="IPR027383">
    <property type="entry name" value="Znf_put"/>
</dbReference>